<dbReference type="GO" id="GO:1901031">
    <property type="term" value="P:regulation of response to reactive oxygen species"/>
    <property type="evidence" value="ECO:0007669"/>
    <property type="project" value="TreeGrafter"/>
</dbReference>
<dbReference type="PANTHER" id="PTHR10566:SF113">
    <property type="entry name" value="PROTEIN ACTIVITY OF BC1 COMPLEX KINASE 7, CHLOROPLASTIC"/>
    <property type="match status" value="1"/>
</dbReference>
<dbReference type="InterPro" id="IPR058922">
    <property type="entry name" value="WHD_DRP"/>
</dbReference>
<dbReference type="FunFam" id="3.40.50.300:FF:001091">
    <property type="entry name" value="Probable disease resistance protein At1g61300"/>
    <property type="match status" value="1"/>
</dbReference>
<dbReference type="Gene3D" id="1.10.10.10">
    <property type="entry name" value="Winged helix-like DNA-binding domain superfamily/Winged helix DNA-binding domain"/>
    <property type="match status" value="1"/>
</dbReference>
<dbReference type="Gene3D" id="3.40.50.300">
    <property type="entry name" value="P-loop containing nucleotide triphosphate hydrolases"/>
    <property type="match status" value="1"/>
</dbReference>
<dbReference type="InterPro" id="IPR042197">
    <property type="entry name" value="Apaf_helical"/>
</dbReference>
<dbReference type="InterPro" id="IPR004147">
    <property type="entry name" value="ABC1_dom"/>
</dbReference>
<keyword evidence="5" id="KW-0812">Transmembrane</keyword>
<accession>A0AAD4X5F1</accession>
<evidence type="ECO:0000313" key="11">
    <source>
        <dbReference type="EMBL" id="KAI3848757.1"/>
    </source>
</evidence>
<feature type="domain" description="Disease resistance protein winged helix" evidence="9">
    <location>
        <begin position="418"/>
        <end position="489"/>
    </location>
</feature>
<comment type="caution">
    <text evidence="11">The sequence shown here is derived from an EMBL/GenBank/DDBJ whole genome shotgun (WGS) entry which is preliminary data.</text>
</comment>
<evidence type="ECO:0000256" key="5">
    <source>
        <dbReference type="SAM" id="Phobius"/>
    </source>
</evidence>
<keyword evidence="2" id="KW-0677">Repeat</keyword>
<evidence type="ECO:0000259" key="6">
    <source>
        <dbReference type="Pfam" id="PF00931"/>
    </source>
</evidence>
<dbReference type="InterPro" id="IPR002182">
    <property type="entry name" value="NB-ARC"/>
</dbReference>
<dbReference type="InterPro" id="IPR036388">
    <property type="entry name" value="WH-like_DNA-bd_sf"/>
</dbReference>
<feature type="domain" description="ABC1 atypical kinase-like" evidence="7">
    <location>
        <begin position="1181"/>
        <end position="1426"/>
    </location>
</feature>
<feature type="domain" description="Disease resistance R13L4/SHOC-2-like LRR" evidence="10">
    <location>
        <begin position="535"/>
        <end position="862"/>
    </location>
</feature>
<dbReference type="InterPro" id="IPR027417">
    <property type="entry name" value="P-loop_NTPase"/>
</dbReference>
<evidence type="ECO:0000259" key="9">
    <source>
        <dbReference type="Pfam" id="PF23559"/>
    </source>
</evidence>
<name>A0AAD4X5F1_9MAGN</name>
<dbReference type="SUPFAM" id="SSF52058">
    <property type="entry name" value="L domain-like"/>
    <property type="match status" value="1"/>
</dbReference>
<feature type="transmembrane region" description="Helical" evidence="5">
    <location>
        <begin position="1617"/>
        <end position="1634"/>
    </location>
</feature>
<proteinExistence type="inferred from homology"/>
<evidence type="ECO:0000259" key="7">
    <source>
        <dbReference type="Pfam" id="PF03109"/>
    </source>
</evidence>
<dbReference type="EMBL" id="JAJJMB010016199">
    <property type="protein sequence ID" value="KAI3848757.1"/>
    <property type="molecule type" value="Genomic_DNA"/>
</dbReference>
<dbReference type="Pfam" id="PF23559">
    <property type="entry name" value="WHD_DRP"/>
    <property type="match status" value="1"/>
</dbReference>
<dbReference type="InterPro" id="IPR055414">
    <property type="entry name" value="LRR_R13L4/SHOC2-like"/>
</dbReference>
<dbReference type="PANTHER" id="PTHR10566">
    <property type="entry name" value="CHAPERONE-ACTIVITY OF BC1 COMPLEX CABC1 -RELATED"/>
    <property type="match status" value="1"/>
</dbReference>
<evidence type="ECO:0000256" key="3">
    <source>
        <dbReference type="ARBA" id="ARBA00022741"/>
    </source>
</evidence>
<evidence type="ECO:0000256" key="1">
    <source>
        <dbReference type="ARBA" id="ARBA00009670"/>
    </source>
</evidence>
<dbReference type="InterPro" id="IPR050154">
    <property type="entry name" value="UbiB_kinase"/>
</dbReference>
<dbReference type="FunFam" id="1.10.10.10:FF:000322">
    <property type="entry name" value="Probable disease resistance protein At1g63360"/>
    <property type="match status" value="1"/>
</dbReference>
<sequence>MFQKASVLGDVKDEVEDIKEEFESMRAFLKDADRRKETNDGVGSWVRQVSEVAHDVEDIIDEFVHHEDKWRRRGTGINGIIHHTVNLPKIVITRHRIASKLQNFKAKVHEISERSKRYGFDKMDDRKISNEVNGRKSPGETALFVKEDEIVGMDENKKKLLLWLSEDEPRRTIISIVGMGGLGKTTLATEVYNDAMVKQTFDCWAWISVSPNFRTEDLLLSLIKEFMDREQVAVTRNLGSMNHKQLGDALFSYLSDKRYMIVLDDVWNIDLWSILRCAFPNNGCAGRIILTTRDELVASCIGTGSRIHRLEPLLEDDAWSLFCKRSFWRNQDRICPPELKEIALVILKKCEGLPLAIVAIGGLMSSRDQTFIEWKKVYDSLDWHISNNEMLLNVKAILLLGFRVLPYYLKHCFLYCSVFPDGYRIKRKKLIRLWVAEGFIEERKGMTMEEVAEEYLRELIFRSMIHITETNDAGRVKTCRLHDFMRELALTTSEKQNFCTHLGATDSRLEGRVRRLSIYNSGRNIQLSKSMSNYLRSFFFFETEMFPFSSLHHNLSHFKLLKVLDLQGVSVETLPGGLFSIVDLRYLNLRDTKLREIPKSIGSLRNLQTLDIRNTNVQKIPNELTKLSNLRHLYMYRYKTDCAKDFNFLCTMKPPLGIWNLHSLQTLACLEADEYLVKQVGNLCELRRFQVTKLRACDGPKLCASIEKMNCLRYLGVTAINEEELLQLEVLSPPTPLQKLILVGHLQRLPPWLSSLMNLTHLYLGWSRLGRDDDILSSLQVLSNLVFLELKKAYEGELLQFHAGFFAKLNKLSLCELTRLNNVIIYEGALPCIRILHLIRCEELKVLPKGIEHLATLEKLHLQEMPVEFVQELQSDISDDCRNIRRISTVKHVFSTEHNCVVETLLSKDCIFLYSKQVIPSEMVAILASHGCYCRNNEQPEQGRVVLDGLSFSSSISVQKLPKSENFLSDVSIVNRRFTFRVNAQQADLSKRLGVNGQANRMVSAAEVTRSKNTINGSVNGNGRATKMVPTREAMRNMRSVNGSQKVVNGTSTVNRSTSLNLVNTQKTVGFSNDVSFNEELKVLPSDETFSWANENYNSFQRSVDVWSFVLSLRVRILLDNAKWSYLGGFTEDKQKNRRRGTASWLRECVLQLGPTFIKLGQLSSTRSDLFPREFVDELAKLQDRVPAFSAKKARAFIENELGAPVDVLFKEFEDRPIAAASLGQVHRAILHNGEKVVVKVQRPGLKKLFDIDLRNLKLIAEYFQRSETLGGPTRDWMGIYDECATILYQEVDYINEAKNADRFRRDFRNIKWVRVPLVFWDYTATKVLTLEYVPGVKINNLDMVDARGFDRSRISSRSIEAYLIQILRTGFFHADPHPGNLAIDVDETLIYYDFGMMGEIKTFTRERLLELFYAVYEKDAKKVIKCLIELEALQPTGDLSSVKRSVQFFLDNLLSQSPDQQQTLAAIGEDLFAIATDQPFRFPSTFTFVIRAFSTLEGIGYILDPDFSFVKIAAPYAQELLDVRQKQQGGAQLVEGIRRQANEARTSTISMPSRVQRIEEFVKELESGELKLRVRVLESERSARKATILQMATMYTVIGGSLLNIGVSFNSQGNNMIANGSFVGASIFFILLLRSMQRVKKIENFEKSI</sequence>
<dbReference type="InterPro" id="IPR011009">
    <property type="entry name" value="Kinase-like_dom_sf"/>
</dbReference>
<keyword evidence="5" id="KW-0472">Membrane</keyword>
<evidence type="ECO:0000256" key="2">
    <source>
        <dbReference type="ARBA" id="ARBA00022737"/>
    </source>
</evidence>
<organism evidence="11 12">
    <name type="scientific">Papaver atlanticum</name>
    <dbReference type="NCBI Taxonomy" id="357466"/>
    <lineage>
        <taxon>Eukaryota</taxon>
        <taxon>Viridiplantae</taxon>
        <taxon>Streptophyta</taxon>
        <taxon>Embryophyta</taxon>
        <taxon>Tracheophyta</taxon>
        <taxon>Spermatophyta</taxon>
        <taxon>Magnoliopsida</taxon>
        <taxon>Ranunculales</taxon>
        <taxon>Papaveraceae</taxon>
        <taxon>Papaveroideae</taxon>
        <taxon>Papaver</taxon>
    </lineage>
</organism>
<reference evidence="11" key="1">
    <citation type="submission" date="2022-04" db="EMBL/GenBank/DDBJ databases">
        <title>A functionally conserved STORR gene fusion in Papaver species that diverged 16.8 million years ago.</title>
        <authorList>
            <person name="Catania T."/>
        </authorList>
    </citation>
    <scope>NUCLEOTIDE SEQUENCE</scope>
    <source>
        <strain evidence="11">S-188037</strain>
    </source>
</reference>
<protein>
    <submittedName>
        <fullName evidence="11">Uncharacterized protein</fullName>
    </submittedName>
</protein>
<dbReference type="PRINTS" id="PR00364">
    <property type="entry name" value="DISEASERSIST"/>
</dbReference>
<gene>
    <name evidence="11" type="ORF">MKW98_012468</name>
</gene>
<dbReference type="CDD" id="cd14798">
    <property type="entry name" value="RX-CC_like"/>
    <property type="match status" value="1"/>
</dbReference>
<dbReference type="GO" id="GO:0016020">
    <property type="term" value="C:membrane"/>
    <property type="evidence" value="ECO:0007669"/>
    <property type="project" value="GOC"/>
</dbReference>
<dbReference type="InterPro" id="IPR041118">
    <property type="entry name" value="Rx_N"/>
</dbReference>
<evidence type="ECO:0000313" key="12">
    <source>
        <dbReference type="Proteomes" id="UP001202328"/>
    </source>
</evidence>
<dbReference type="GO" id="GO:0043531">
    <property type="term" value="F:ADP binding"/>
    <property type="evidence" value="ECO:0007669"/>
    <property type="project" value="InterPro"/>
</dbReference>
<keyword evidence="12" id="KW-1185">Reference proteome</keyword>
<evidence type="ECO:0000256" key="4">
    <source>
        <dbReference type="ARBA" id="ARBA00022821"/>
    </source>
</evidence>
<dbReference type="Pfam" id="PF23598">
    <property type="entry name" value="LRR_14"/>
    <property type="match status" value="1"/>
</dbReference>
<dbReference type="Gene3D" id="3.80.10.10">
    <property type="entry name" value="Ribonuclease Inhibitor"/>
    <property type="match status" value="2"/>
</dbReference>
<dbReference type="Gene3D" id="1.20.5.4130">
    <property type="match status" value="1"/>
</dbReference>
<dbReference type="GO" id="GO:0051707">
    <property type="term" value="P:response to other organism"/>
    <property type="evidence" value="ECO:0007669"/>
    <property type="project" value="UniProtKB-ARBA"/>
</dbReference>
<dbReference type="InterPro" id="IPR032675">
    <property type="entry name" value="LRR_dom_sf"/>
</dbReference>
<dbReference type="GO" id="GO:0006952">
    <property type="term" value="P:defense response"/>
    <property type="evidence" value="ECO:0007669"/>
    <property type="project" value="UniProtKB-KW"/>
</dbReference>
<keyword evidence="5" id="KW-1133">Transmembrane helix</keyword>
<dbReference type="CDD" id="cd05121">
    <property type="entry name" value="ABC1_ADCK3-like"/>
    <property type="match status" value="1"/>
</dbReference>
<dbReference type="SUPFAM" id="SSF56112">
    <property type="entry name" value="Protein kinase-like (PK-like)"/>
    <property type="match status" value="1"/>
</dbReference>
<dbReference type="Pfam" id="PF18052">
    <property type="entry name" value="Rx_N"/>
    <property type="match status" value="1"/>
</dbReference>
<comment type="similarity">
    <text evidence="1">Belongs to the protein kinase superfamily. ADCK protein kinase family.</text>
</comment>
<dbReference type="Proteomes" id="UP001202328">
    <property type="component" value="Unassembled WGS sequence"/>
</dbReference>
<evidence type="ECO:0000259" key="10">
    <source>
        <dbReference type="Pfam" id="PF23598"/>
    </source>
</evidence>
<dbReference type="GO" id="GO:0046467">
    <property type="term" value="P:membrane lipid biosynthetic process"/>
    <property type="evidence" value="ECO:0007669"/>
    <property type="project" value="TreeGrafter"/>
</dbReference>
<keyword evidence="3" id="KW-0547">Nucleotide-binding</keyword>
<feature type="domain" description="NB-ARC" evidence="6">
    <location>
        <begin position="155"/>
        <end position="329"/>
    </location>
</feature>
<dbReference type="SUPFAM" id="SSF52540">
    <property type="entry name" value="P-loop containing nucleoside triphosphate hydrolases"/>
    <property type="match status" value="1"/>
</dbReference>
<dbReference type="Gene3D" id="1.10.8.430">
    <property type="entry name" value="Helical domain of apoptotic protease-activating factors"/>
    <property type="match status" value="1"/>
</dbReference>
<dbReference type="Pfam" id="PF00931">
    <property type="entry name" value="NB-ARC"/>
    <property type="match status" value="1"/>
</dbReference>
<feature type="domain" description="Disease resistance N-terminal" evidence="8">
    <location>
        <begin position="3"/>
        <end position="73"/>
    </location>
</feature>
<keyword evidence="4" id="KW-0611">Plant defense</keyword>
<dbReference type="Pfam" id="PF03109">
    <property type="entry name" value="ABC1"/>
    <property type="match status" value="1"/>
</dbReference>
<dbReference type="InterPro" id="IPR038005">
    <property type="entry name" value="RX-like_CC"/>
</dbReference>
<evidence type="ECO:0000259" key="8">
    <source>
        <dbReference type="Pfam" id="PF18052"/>
    </source>
</evidence>